<evidence type="ECO:0000313" key="2">
    <source>
        <dbReference type="EMBL" id="CAK0878457.1"/>
    </source>
</evidence>
<accession>A0ABN9VXS1</accession>
<organism evidence="2 3">
    <name type="scientific">Prorocentrum cordatum</name>
    <dbReference type="NCBI Taxonomy" id="2364126"/>
    <lineage>
        <taxon>Eukaryota</taxon>
        <taxon>Sar</taxon>
        <taxon>Alveolata</taxon>
        <taxon>Dinophyceae</taxon>
        <taxon>Prorocentrales</taxon>
        <taxon>Prorocentraceae</taxon>
        <taxon>Prorocentrum</taxon>
    </lineage>
</organism>
<evidence type="ECO:0000256" key="1">
    <source>
        <dbReference type="SAM" id="MobiDB-lite"/>
    </source>
</evidence>
<comment type="caution">
    <text evidence="2">The sequence shown here is derived from an EMBL/GenBank/DDBJ whole genome shotgun (WGS) entry which is preliminary data.</text>
</comment>
<sequence length="147" mass="15741">MGPPLSWTTPPGTPRARARVPDSPPPLLRPSRVPFRPPLELHGPGRARGTDGAALRAPDRAGRGHDAARSPTETGAERGATGAEGQPAHRRVSSAGGAEIFSAPPVELRGMPGFADWTEWLRWSTAQFELGVAPPPPWELQGTPRRW</sequence>
<name>A0ABN9VXS1_9DINO</name>
<protein>
    <submittedName>
        <fullName evidence="2">Uncharacterized protein</fullName>
    </submittedName>
</protein>
<feature type="compositionally biased region" description="Low complexity" evidence="1">
    <location>
        <begin position="72"/>
        <end position="85"/>
    </location>
</feature>
<gene>
    <name evidence="2" type="ORF">PCOR1329_LOCUS62216</name>
</gene>
<proteinExistence type="predicted"/>
<feature type="compositionally biased region" description="Polar residues" evidence="1">
    <location>
        <begin position="1"/>
        <end position="10"/>
    </location>
</feature>
<feature type="region of interest" description="Disordered" evidence="1">
    <location>
        <begin position="1"/>
        <end position="98"/>
    </location>
</feature>
<reference evidence="2" key="1">
    <citation type="submission" date="2023-10" db="EMBL/GenBank/DDBJ databases">
        <authorList>
            <person name="Chen Y."/>
            <person name="Shah S."/>
            <person name="Dougan E. K."/>
            <person name="Thang M."/>
            <person name="Chan C."/>
        </authorList>
    </citation>
    <scope>NUCLEOTIDE SEQUENCE [LARGE SCALE GENOMIC DNA]</scope>
</reference>
<keyword evidence="3" id="KW-1185">Reference proteome</keyword>
<dbReference type="EMBL" id="CAUYUJ010017849">
    <property type="protein sequence ID" value="CAK0878457.1"/>
    <property type="molecule type" value="Genomic_DNA"/>
</dbReference>
<evidence type="ECO:0000313" key="3">
    <source>
        <dbReference type="Proteomes" id="UP001189429"/>
    </source>
</evidence>
<dbReference type="Proteomes" id="UP001189429">
    <property type="component" value="Unassembled WGS sequence"/>
</dbReference>
<feature type="compositionally biased region" description="Basic and acidic residues" evidence="1">
    <location>
        <begin position="57"/>
        <end position="68"/>
    </location>
</feature>